<dbReference type="OrthoDB" id="1550900at2"/>
<evidence type="ECO:0000313" key="2">
    <source>
        <dbReference type="EMBL" id="QDC23801.1"/>
    </source>
</evidence>
<sequence length="101" mass="11177">MTKVMTMAVLVVARMTGNPDELAEKVLEHLTPVMNEVARQRGAVWHALAKTPDGVMVVDVWESADAVTAAVGEQRVQEAIERSALPQPQFDIYDLVEHRNP</sequence>
<dbReference type="KEGG" id="gyu:FE374_03395"/>
<dbReference type="SUPFAM" id="SSF54909">
    <property type="entry name" value="Dimeric alpha+beta barrel"/>
    <property type="match status" value="1"/>
</dbReference>
<dbReference type="EMBL" id="CP040915">
    <property type="protein sequence ID" value="QDC23801.1"/>
    <property type="molecule type" value="Genomic_DNA"/>
</dbReference>
<dbReference type="InterPro" id="IPR007138">
    <property type="entry name" value="ABM_dom"/>
</dbReference>
<dbReference type="AlphaFoldDB" id="A0A5B8C2Q6"/>
<reference evidence="2 3" key="1">
    <citation type="submission" date="2019-05" db="EMBL/GenBank/DDBJ databases">
        <title>Georgenia *** sp. nov., and Georgenia *** sp. nov., isolated from the intestinal contents of plateau pika (Ochotona curzoniae) in the Qinghai-Tibet plateau of China.</title>
        <authorList>
            <person name="Tian Z."/>
        </authorList>
    </citation>
    <scope>NUCLEOTIDE SEQUENCE [LARGE SCALE GENOMIC DNA]</scope>
    <source>
        <strain evidence="2 3">Z443</strain>
    </source>
</reference>
<name>A0A5B8C2Q6_9MICO</name>
<dbReference type="Gene3D" id="3.30.70.100">
    <property type="match status" value="1"/>
</dbReference>
<evidence type="ECO:0000259" key="1">
    <source>
        <dbReference type="Pfam" id="PF03992"/>
    </source>
</evidence>
<feature type="domain" description="ABM" evidence="1">
    <location>
        <begin position="9"/>
        <end position="81"/>
    </location>
</feature>
<dbReference type="Pfam" id="PF03992">
    <property type="entry name" value="ABM"/>
    <property type="match status" value="1"/>
</dbReference>
<evidence type="ECO:0000313" key="3">
    <source>
        <dbReference type="Proteomes" id="UP000314616"/>
    </source>
</evidence>
<gene>
    <name evidence="2" type="ORF">FE374_03395</name>
</gene>
<protein>
    <recommendedName>
        <fullName evidence="1">ABM domain-containing protein</fullName>
    </recommendedName>
</protein>
<accession>A0A5B8C2Q6</accession>
<proteinExistence type="predicted"/>
<organism evidence="2 3">
    <name type="scientific">Georgenia yuyongxinii</name>
    <dbReference type="NCBI Taxonomy" id="2589797"/>
    <lineage>
        <taxon>Bacteria</taxon>
        <taxon>Bacillati</taxon>
        <taxon>Actinomycetota</taxon>
        <taxon>Actinomycetes</taxon>
        <taxon>Micrococcales</taxon>
        <taxon>Bogoriellaceae</taxon>
        <taxon>Georgenia</taxon>
    </lineage>
</organism>
<dbReference type="Proteomes" id="UP000314616">
    <property type="component" value="Chromosome"/>
</dbReference>
<dbReference type="InterPro" id="IPR011008">
    <property type="entry name" value="Dimeric_a/b-barrel"/>
</dbReference>